<feature type="region of interest" description="Disordered" evidence="4">
    <location>
        <begin position="62"/>
        <end position="92"/>
    </location>
</feature>
<dbReference type="Pfam" id="PF00530">
    <property type="entry name" value="SRCR"/>
    <property type="match status" value="2"/>
</dbReference>
<feature type="domain" description="SRCR" evidence="6">
    <location>
        <begin position="838"/>
        <end position="943"/>
    </location>
</feature>
<feature type="domain" description="SRCR" evidence="6">
    <location>
        <begin position="739"/>
        <end position="835"/>
    </location>
</feature>
<dbReference type="PROSITE" id="PS50287">
    <property type="entry name" value="SRCR_2"/>
    <property type="match status" value="2"/>
</dbReference>
<dbReference type="Proteomes" id="UP001164746">
    <property type="component" value="Chromosome 7"/>
</dbReference>
<gene>
    <name evidence="7" type="ORF">MAR_034938</name>
</gene>
<comment type="caution">
    <text evidence="2">Lacks conserved residue(s) required for the propagation of feature annotation.</text>
</comment>
<dbReference type="SUPFAM" id="SSF56487">
    <property type="entry name" value="SRCR-like"/>
    <property type="match status" value="2"/>
</dbReference>
<organism evidence="7 8">
    <name type="scientific">Mya arenaria</name>
    <name type="common">Soft-shell clam</name>
    <dbReference type="NCBI Taxonomy" id="6604"/>
    <lineage>
        <taxon>Eukaryota</taxon>
        <taxon>Metazoa</taxon>
        <taxon>Spiralia</taxon>
        <taxon>Lophotrochozoa</taxon>
        <taxon>Mollusca</taxon>
        <taxon>Bivalvia</taxon>
        <taxon>Autobranchia</taxon>
        <taxon>Heteroconchia</taxon>
        <taxon>Euheterodonta</taxon>
        <taxon>Imparidentia</taxon>
        <taxon>Neoheterodontei</taxon>
        <taxon>Myida</taxon>
        <taxon>Myoidea</taxon>
        <taxon>Myidae</taxon>
        <taxon>Mya</taxon>
    </lineage>
</organism>
<reference evidence="7" key="1">
    <citation type="submission" date="2022-11" db="EMBL/GenBank/DDBJ databases">
        <title>Centuries of genome instability and evolution in soft-shell clam transmissible cancer (bioRxiv).</title>
        <authorList>
            <person name="Hart S.F.M."/>
            <person name="Yonemitsu M.A."/>
            <person name="Giersch R.M."/>
            <person name="Beal B.F."/>
            <person name="Arriagada G."/>
            <person name="Davis B.W."/>
            <person name="Ostrander E.A."/>
            <person name="Goff S.P."/>
            <person name="Metzger M.J."/>
        </authorList>
    </citation>
    <scope>NUCLEOTIDE SEQUENCE</scope>
    <source>
        <strain evidence="7">MELC-2E11</strain>
        <tissue evidence="7">Siphon/mantle</tissue>
    </source>
</reference>
<evidence type="ECO:0000313" key="8">
    <source>
        <dbReference type="Proteomes" id="UP001164746"/>
    </source>
</evidence>
<dbReference type="Gene3D" id="3.10.250.10">
    <property type="entry name" value="SRCR-like domain"/>
    <property type="match status" value="2"/>
</dbReference>
<feature type="coiled-coil region" evidence="3">
    <location>
        <begin position="213"/>
        <end position="254"/>
    </location>
</feature>
<evidence type="ECO:0000256" key="4">
    <source>
        <dbReference type="SAM" id="MobiDB-lite"/>
    </source>
</evidence>
<evidence type="ECO:0000256" key="1">
    <source>
        <dbReference type="ARBA" id="ARBA00023157"/>
    </source>
</evidence>
<evidence type="ECO:0000256" key="3">
    <source>
        <dbReference type="SAM" id="Coils"/>
    </source>
</evidence>
<dbReference type="InterPro" id="IPR001190">
    <property type="entry name" value="SRCR"/>
</dbReference>
<sequence length="943" mass="106507">MKMFGATLNIFVLSIFISYVLSDVNVESNKHDRSINEIKENVTHELDNKITTENPNVVYKETANTRSTENPSLVKNQDTTEHQRSEMYGSTPPPIKTLNGHSHAMDPIDKYLVGGILDIVDGKFETLNKRVMTLERGINNMQYYNVRSFRVVNTHLHAVDTILHSLHTQVNQVEQHSQLFEQSIGSVKHEVTDLHTNNYAMLQAIEQNLAFYHADLQSRLSEVHREIENTNQRIDDMKNETSEFSKEVDGLRLNQESIQMGMASANALSKELIKSSHLTLNETQMIKERSKDIEIQGYSMNKIIEIIARNVSMISKDSDEMRNAMSLILANISTNEIHMRARRPHVGEPESVLDGDYANETFQELRVTKEQTHISCAKVFELLDEKLKHMNVTVSSTKDNSPREDCSSSKDFPADFKNQSRKLMRALATVNENVYQSVTLYRHTGNLIERVISDTDIVAQEQMKLREDLVNFLLNGTFELFNRSLPEFSDLNSRTQTTQNTNEHTDENKCVLSEHILQEMSYLSKNSSQLIELMTDIASSSSGALKDSLNKLNKEIELLSKQSPSFENFKLPEHAEAFSKDEPKTGNNILRDIQNKTDLIYLFAEAIASNTGWIPFVYHRVKYVENQVNKSLNIITGMDTKTEEILLRQKANMAFMFKPIKKHLDELADDLNFDSKSQQADKISSSTPSTMETEPIVSTTPVTQNTAEFEAGFGESSQEEQGENVLSSALNGMLTEPYITLIDGGTDRGGRVEIYHKGEWGTIATPINHVEASYICRKLGYLGGVATVGGHFGSGSGAFWQLNVTCLRTRWCNAVSHVTDPSAYNHNDDAGVICDHMLRLTKINEDDESEIARQSGKLEIYHQNSWVPVCHDSWSQEETIVVCKQLGFVEGASRPVQDNSITTSDWMMNVTCSGHEYRLDACSYSGFVYNGCSSSKYVYIVCS</sequence>
<keyword evidence="1 2" id="KW-1015">Disulfide bond</keyword>
<dbReference type="PRINTS" id="PR00258">
    <property type="entry name" value="SPERACTRCPTR"/>
</dbReference>
<protein>
    <submittedName>
        <fullName evidence="7">NETR-like protein</fullName>
    </submittedName>
</protein>
<evidence type="ECO:0000256" key="5">
    <source>
        <dbReference type="SAM" id="SignalP"/>
    </source>
</evidence>
<name>A0ABY7EIP0_MYAAR</name>
<evidence type="ECO:0000259" key="6">
    <source>
        <dbReference type="PROSITE" id="PS50287"/>
    </source>
</evidence>
<feature type="chain" id="PRO_5045779713" evidence="5">
    <location>
        <begin position="23"/>
        <end position="943"/>
    </location>
</feature>
<keyword evidence="8" id="KW-1185">Reference proteome</keyword>
<keyword evidence="5" id="KW-0732">Signal</keyword>
<feature type="compositionally biased region" description="Polar residues" evidence="4">
    <location>
        <begin position="62"/>
        <end position="77"/>
    </location>
</feature>
<feature type="signal peptide" evidence="5">
    <location>
        <begin position="1"/>
        <end position="22"/>
    </location>
</feature>
<dbReference type="PANTHER" id="PTHR48071:SF18">
    <property type="entry name" value="DELETED IN MALIGNANT BRAIN TUMORS 1 PROTEIN-RELATED"/>
    <property type="match status" value="1"/>
</dbReference>
<dbReference type="EMBL" id="CP111018">
    <property type="protein sequence ID" value="WAR09862.1"/>
    <property type="molecule type" value="Genomic_DNA"/>
</dbReference>
<keyword evidence="3" id="KW-0175">Coiled coil</keyword>
<evidence type="ECO:0000313" key="7">
    <source>
        <dbReference type="EMBL" id="WAR09862.1"/>
    </source>
</evidence>
<dbReference type="InterPro" id="IPR036772">
    <property type="entry name" value="SRCR-like_dom_sf"/>
</dbReference>
<feature type="disulfide bond" evidence="2">
    <location>
        <begin position="912"/>
        <end position="922"/>
    </location>
</feature>
<dbReference type="PANTHER" id="PTHR48071">
    <property type="entry name" value="SRCR DOMAIN-CONTAINING PROTEIN"/>
    <property type="match status" value="1"/>
</dbReference>
<proteinExistence type="predicted"/>
<accession>A0ABY7EIP0</accession>
<feature type="compositionally biased region" description="Low complexity" evidence="4">
    <location>
        <begin position="684"/>
        <end position="695"/>
    </location>
</feature>
<dbReference type="SMART" id="SM00202">
    <property type="entry name" value="SR"/>
    <property type="match status" value="2"/>
</dbReference>
<evidence type="ECO:0000256" key="2">
    <source>
        <dbReference type="PROSITE-ProRule" id="PRU00196"/>
    </source>
</evidence>
<feature type="region of interest" description="Disordered" evidence="4">
    <location>
        <begin position="678"/>
        <end position="702"/>
    </location>
</feature>